<dbReference type="KEGG" id="amex:103037568"/>
<dbReference type="InterPro" id="IPR033461">
    <property type="entry name" value="WRNPLPNID"/>
</dbReference>
<accession>A0A8T2KUD9</accession>
<evidence type="ECO:0000313" key="4">
    <source>
        <dbReference type="Proteomes" id="UP000752171"/>
    </source>
</evidence>
<dbReference type="EMBL" id="JAICCE010000022">
    <property type="protein sequence ID" value="KAG9261495.1"/>
    <property type="molecule type" value="Genomic_DNA"/>
</dbReference>
<feature type="domain" description="Putative WW-binding" evidence="2">
    <location>
        <begin position="158"/>
        <end position="190"/>
    </location>
</feature>
<organism evidence="3 4">
    <name type="scientific">Astyanax mexicanus</name>
    <name type="common">Blind cave fish</name>
    <name type="synonym">Astyanax fasciatus mexicanus</name>
    <dbReference type="NCBI Taxonomy" id="7994"/>
    <lineage>
        <taxon>Eukaryota</taxon>
        <taxon>Metazoa</taxon>
        <taxon>Chordata</taxon>
        <taxon>Craniata</taxon>
        <taxon>Vertebrata</taxon>
        <taxon>Euteleostomi</taxon>
        <taxon>Actinopterygii</taxon>
        <taxon>Neopterygii</taxon>
        <taxon>Teleostei</taxon>
        <taxon>Ostariophysi</taxon>
        <taxon>Characiformes</taxon>
        <taxon>Characoidei</taxon>
        <taxon>Acestrorhamphidae</taxon>
        <taxon>Acestrorhamphinae</taxon>
        <taxon>Astyanax</taxon>
    </lineage>
</organism>
<dbReference type="Proteomes" id="UP000752171">
    <property type="component" value="Unassembled WGS sequence"/>
</dbReference>
<proteinExistence type="predicted"/>
<gene>
    <name evidence="3" type="ORF">AMEX_G25037</name>
</gene>
<feature type="compositionally biased region" description="Basic and acidic residues" evidence="1">
    <location>
        <begin position="116"/>
        <end position="136"/>
    </location>
</feature>
<evidence type="ECO:0000313" key="3">
    <source>
        <dbReference type="EMBL" id="KAG9261495.1"/>
    </source>
</evidence>
<protein>
    <recommendedName>
        <fullName evidence="2">Putative WW-binding domain-containing protein</fullName>
    </recommendedName>
</protein>
<feature type="compositionally biased region" description="Basic and acidic residues" evidence="1">
    <location>
        <begin position="82"/>
        <end position="98"/>
    </location>
</feature>
<dbReference type="AlphaFoldDB" id="A0A8T2KUD9"/>
<reference evidence="3 4" key="1">
    <citation type="submission" date="2021-07" db="EMBL/GenBank/DDBJ databases">
        <authorList>
            <person name="Imarazene B."/>
            <person name="Zahm M."/>
            <person name="Klopp C."/>
            <person name="Cabau C."/>
            <person name="Beille S."/>
            <person name="Jouanno E."/>
            <person name="Castinel A."/>
            <person name="Lluch J."/>
            <person name="Gil L."/>
            <person name="Kuchtly C."/>
            <person name="Lopez Roques C."/>
            <person name="Donnadieu C."/>
            <person name="Parrinello H."/>
            <person name="Journot L."/>
            <person name="Du K."/>
            <person name="Schartl M."/>
            <person name="Retaux S."/>
            <person name="Guiguen Y."/>
        </authorList>
    </citation>
    <scope>NUCLEOTIDE SEQUENCE [LARGE SCALE GENOMIC DNA]</scope>
    <source>
        <strain evidence="3">Pach_M1</strain>
        <tissue evidence="3">Testis</tissue>
    </source>
</reference>
<dbReference type="Pfam" id="PF15017">
    <property type="entry name" value="WRNPLPNID"/>
    <property type="match status" value="1"/>
</dbReference>
<comment type="caution">
    <text evidence="3">The sequence shown here is derived from an EMBL/GenBank/DDBJ whole genome shotgun (WGS) entry which is preliminary data.</text>
</comment>
<evidence type="ECO:0000256" key="1">
    <source>
        <dbReference type="SAM" id="MobiDB-lite"/>
    </source>
</evidence>
<evidence type="ECO:0000259" key="2">
    <source>
        <dbReference type="Pfam" id="PF15017"/>
    </source>
</evidence>
<sequence>MSAGVCPCLPKSGSGIRTGGETATARMTKRRAESASPFCSEPEKKRCRSACSSADPPLTPPPAELQCPALPDSEPRCRKRPGRPDPLESLPERKKAPAADRAPSPQPAAADCSGKFMKESGAEPRGQRPGEAEKRLGKPAVMQRNEEDDNVTEDQLSAFNTFQFWRTPLPELDLSLLDPQLSEDAATKDSAEAMET</sequence>
<feature type="region of interest" description="Disordered" evidence="1">
    <location>
        <begin position="1"/>
        <end position="152"/>
    </location>
</feature>
<name>A0A8T2KUD9_ASTMX</name>